<evidence type="ECO:0000313" key="1">
    <source>
        <dbReference type="EMBL" id="MDY3557581.1"/>
    </source>
</evidence>
<organism evidence="1 2">
    <name type="scientific">Gemmata algarum</name>
    <dbReference type="NCBI Taxonomy" id="2975278"/>
    <lineage>
        <taxon>Bacteria</taxon>
        <taxon>Pseudomonadati</taxon>
        <taxon>Planctomycetota</taxon>
        <taxon>Planctomycetia</taxon>
        <taxon>Gemmatales</taxon>
        <taxon>Gemmataceae</taxon>
        <taxon>Gemmata</taxon>
    </lineage>
</organism>
<gene>
    <name evidence="1" type="ORF">R5W23_000108</name>
</gene>
<dbReference type="Proteomes" id="UP001272242">
    <property type="component" value="Unassembled WGS sequence"/>
</dbReference>
<dbReference type="RefSeq" id="WP_261187035.1">
    <property type="nucleotide sequence ID" value="NZ_JAXBLV010000001.1"/>
</dbReference>
<accession>A0ABU5ER86</accession>
<reference evidence="2" key="1">
    <citation type="journal article" date="2023" name="Mar. Drugs">
        <title>Gemmata algarum, a Novel Planctomycete Isolated from an Algal Mat, Displays Antimicrobial Activity.</title>
        <authorList>
            <person name="Kumar G."/>
            <person name="Kallscheuer N."/>
            <person name="Kashif M."/>
            <person name="Ahamad S."/>
            <person name="Jagadeeshwari U."/>
            <person name="Pannikurungottu S."/>
            <person name="Haufschild T."/>
            <person name="Kabuu M."/>
            <person name="Sasikala C."/>
            <person name="Jogler C."/>
            <person name="Ramana C."/>
        </authorList>
    </citation>
    <scope>NUCLEOTIDE SEQUENCE [LARGE SCALE GENOMIC DNA]</scope>
    <source>
        <strain evidence="2">JC673</strain>
    </source>
</reference>
<evidence type="ECO:0000313" key="2">
    <source>
        <dbReference type="Proteomes" id="UP001272242"/>
    </source>
</evidence>
<comment type="caution">
    <text evidence="1">The sequence shown here is derived from an EMBL/GenBank/DDBJ whole genome shotgun (WGS) entry which is preliminary data.</text>
</comment>
<keyword evidence="2" id="KW-1185">Reference proteome</keyword>
<name>A0ABU5ER86_9BACT</name>
<dbReference type="EMBL" id="JAXBLV010000001">
    <property type="protein sequence ID" value="MDY3557581.1"/>
    <property type="molecule type" value="Genomic_DNA"/>
</dbReference>
<sequence length="85" mass="8991">MSLTELLPAIRALSRAEQVQLLHLLVDGVADTPAPIPQRARTDDGVIPDALRTLIPQTAELWFPEANPSAAAGAARVLQEGRDGG</sequence>
<protein>
    <submittedName>
        <fullName evidence="1">Uncharacterized protein</fullName>
    </submittedName>
</protein>
<proteinExistence type="predicted"/>